<dbReference type="HOGENOM" id="CLU_027562_6_0_9"/>
<dbReference type="RefSeq" id="WP_004605880.1">
    <property type="nucleotide sequence ID" value="NZ_CP036170.1"/>
</dbReference>
<dbReference type="GO" id="GO:0003677">
    <property type="term" value="F:DNA binding"/>
    <property type="evidence" value="ECO:0007669"/>
    <property type="project" value="UniProtKB-UniRule"/>
</dbReference>
<dbReference type="Gene3D" id="1.10.443.10">
    <property type="entry name" value="Intergrase catalytic core"/>
    <property type="match status" value="1"/>
</dbReference>
<protein>
    <submittedName>
        <fullName evidence="3">Uncharacterized protein</fullName>
    </submittedName>
</protein>
<dbReference type="SUPFAM" id="SSF56349">
    <property type="entry name" value="DNA breaking-rejoining enzymes"/>
    <property type="match status" value="1"/>
</dbReference>
<keyword evidence="2" id="KW-0233">DNA recombination</keyword>
<dbReference type="Pfam" id="PF00589">
    <property type="entry name" value="Phage_integrase"/>
    <property type="match status" value="1"/>
</dbReference>
<accession>B0NA58</accession>
<dbReference type="InterPro" id="IPR011010">
    <property type="entry name" value="DNA_brk_join_enz"/>
</dbReference>
<dbReference type="InterPro" id="IPR002104">
    <property type="entry name" value="Integrase_catalytic"/>
</dbReference>
<name>B0NA58_CLOS5</name>
<gene>
    <name evidence="3" type="ORF">HDCHBGLK_00340</name>
</gene>
<evidence type="ECO:0000313" key="3">
    <source>
        <dbReference type="EMBL" id="QBF72994.1"/>
    </source>
</evidence>
<sequence>MAKKKTPVLPSGNYNKKVYDYTDSSGKRIYRSFTSDDEDELNFMVAEFKLRKKKTKGHPERMTLNEAITKYISTSDAVLGAKTIEEYEKIQKNGFQMLMDVELEKITKELLIEAVNTEAKRPCKRHTKNPKPISPKTLKNEYGLISSVIKRYCPGVDTNVTLPAVQPPIKSLLPPEVIFEIVKGEEIELAVLIAMWLSFSASELRGLKRSSIHGNYIQIDQVIVDVRNTPVEKDVAKVDTRKRKHRIPPYIKELIDMLPEDQEYLIPFSASVLSKRWTRLLKRNGLPHMTFHELRHVNASVMATLHIPDKYAMERGGWKSDKVMKQTYTHTFDEVREKSDEIIDDFFERRRKMGEKIIPMRGIRQ</sequence>
<keyword evidence="1" id="KW-0238">DNA-binding</keyword>
<evidence type="ECO:0000256" key="2">
    <source>
        <dbReference type="ARBA" id="ARBA00023172"/>
    </source>
</evidence>
<dbReference type="eggNOG" id="COG0582">
    <property type="taxonomic scope" value="Bacteria"/>
</dbReference>
<dbReference type="GO" id="GO:0015074">
    <property type="term" value="P:DNA integration"/>
    <property type="evidence" value="ECO:0007669"/>
    <property type="project" value="InterPro"/>
</dbReference>
<dbReference type="PROSITE" id="PS51898">
    <property type="entry name" value="TYR_RECOMBINASE"/>
    <property type="match status" value="1"/>
</dbReference>
<dbReference type="InterPro" id="IPR044068">
    <property type="entry name" value="CB"/>
</dbReference>
<dbReference type="Proteomes" id="UP000289664">
    <property type="component" value="Chromosome"/>
</dbReference>
<evidence type="ECO:0000313" key="4">
    <source>
        <dbReference type="Proteomes" id="UP000289664"/>
    </source>
</evidence>
<organism evidence="3 4">
    <name type="scientific">Clostridium scindens (strain ATCC 35704 / DSM 5676 / VPI 13733 / 19)</name>
    <dbReference type="NCBI Taxonomy" id="411468"/>
    <lineage>
        <taxon>Bacteria</taxon>
        <taxon>Bacillati</taxon>
        <taxon>Bacillota</taxon>
        <taxon>Clostridia</taxon>
        <taxon>Lachnospirales</taxon>
        <taxon>Lachnospiraceae</taxon>
    </lineage>
</organism>
<keyword evidence="4" id="KW-1185">Reference proteome</keyword>
<dbReference type="KEGG" id="csci:HDCHBGLK_00340"/>
<dbReference type="GeneID" id="62694573"/>
<dbReference type="InterPro" id="IPR010998">
    <property type="entry name" value="Integrase_recombinase_N"/>
</dbReference>
<dbReference type="STRING" id="411468.CLOSCI_00325"/>
<proteinExistence type="predicted"/>
<dbReference type="PROSITE" id="PS51900">
    <property type="entry name" value="CB"/>
    <property type="match status" value="1"/>
</dbReference>
<dbReference type="GO" id="GO:0006310">
    <property type="term" value="P:DNA recombination"/>
    <property type="evidence" value="ECO:0007669"/>
    <property type="project" value="UniProtKB-KW"/>
</dbReference>
<dbReference type="AlphaFoldDB" id="B0NA58"/>
<dbReference type="OrthoDB" id="9785687at2"/>
<evidence type="ECO:0000256" key="1">
    <source>
        <dbReference type="ARBA" id="ARBA00023125"/>
    </source>
</evidence>
<reference evidence="3 4" key="1">
    <citation type="journal article" date="2019" name="Appl. Environ. Microbiol.">
        <title>Clostridium scindens ATCC 35704: integration of nutritional requirements, the complete genome sequence, and global transcriptional responses to bile acids.</title>
        <authorList>
            <person name="Devendran S."/>
            <person name="Shrestha R."/>
            <person name="Alves J.M.P."/>
            <person name="Wolf P.G."/>
            <person name="Ly L."/>
            <person name="Hernandez A.G."/>
            <person name="Mendez-Garcia C."/>
            <person name="Inboden A."/>
            <person name="Wiley J."/>
            <person name="Paul O."/>
            <person name="Allen A."/>
            <person name="Springer E."/>
            <person name="Wright C.L."/>
            <person name="Fields C.J."/>
            <person name="Daniel S.L."/>
            <person name="Ridlon J.M."/>
        </authorList>
    </citation>
    <scope>NUCLEOTIDE SEQUENCE [LARGE SCALE GENOMIC DNA]</scope>
    <source>
        <strain evidence="3 4">ATCC 35704</strain>
    </source>
</reference>
<dbReference type="EMBL" id="CP036170">
    <property type="protein sequence ID" value="QBF72994.1"/>
    <property type="molecule type" value="Genomic_DNA"/>
</dbReference>
<dbReference type="Gene3D" id="1.10.150.130">
    <property type="match status" value="1"/>
</dbReference>
<dbReference type="InterPro" id="IPR013762">
    <property type="entry name" value="Integrase-like_cat_sf"/>
</dbReference>